<keyword evidence="1" id="KW-0472">Membrane</keyword>
<keyword evidence="1" id="KW-0812">Transmembrane</keyword>
<dbReference type="PANTHER" id="PTHR35867:SF1">
    <property type="entry name" value="PROTEIN RSEC"/>
    <property type="match status" value="1"/>
</dbReference>
<dbReference type="RefSeq" id="WP_157991226.1">
    <property type="nucleotide sequence ID" value="NZ_LR217737.1"/>
</dbReference>
<protein>
    <submittedName>
        <fullName evidence="2">Protein RseC, partial</fullName>
    </submittedName>
</protein>
<gene>
    <name evidence="2" type="primary">rseC</name>
    <name evidence="2" type="ORF">ERCIPICE3303_615</name>
</gene>
<dbReference type="InterPro" id="IPR007359">
    <property type="entry name" value="SigmaE_reg_RseC_MucC"/>
</dbReference>
<reference evidence="2 3" key="1">
    <citation type="submission" date="2019-02" db="EMBL/GenBank/DDBJ databases">
        <authorList>
            <person name="Manzano-Marin A."/>
            <person name="Manzano-Marin A."/>
        </authorList>
    </citation>
    <scope>NUCLEOTIDE SEQUENCE [LARGE SCALE GENOMIC DNA]</scope>
    <source>
        <strain evidence="2 3">ErCipiceae</strain>
    </source>
</reference>
<proteinExistence type="predicted"/>
<evidence type="ECO:0000256" key="1">
    <source>
        <dbReference type="SAM" id="Phobius"/>
    </source>
</evidence>
<dbReference type="AlphaFoldDB" id="A0A803FUG3"/>
<dbReference type="EMBL" id="LR217737">
    <property type="protein sequence ID" value="VFP88819.1"/>
    <property type="molecule type" value="Genomic_DNA"/>
</dbReference>
<keyword evidence="1" id="KW-1133">Transmembrane helix</keyword>
<dbReference type="PANTHER" id="PTHR35867">
    <property type="entry name" value="PROTEIN RSEC"/>
    <property type="match status" value="1"/>
</dbReference>
<dbReference type="Pfam" id="PF04246">
    <property type="entry name" value="RseC_MucC"/>
    <property type="match status" value="1"/>
</dbReference>
<organism evidence="2 3">
    <name type="scientific">Candidatus Erwinia haradaeae</name>
    <dbReference type="NCBI Taxonomy" id="1922217"/>
    <lineage>
        <taxon>Bacteria</taxon>
        <taxon>Pseudomonadati</taxon>
        <taxon>Pseudomonadota</taxon>
        <taxon>Gammaproteobacteria</taxon>
        <taxon>Enterobacterales</taxon>
        <taxon>Erwiniaceae</taxon>
        <taxon>Erwinia</taxon>
    </lineage>
</organism>
<dbReference type="OrthoDB" id="9795854at2"/>
<name>A0A803FUG3_9GAMM</name>
<evidence type="ECO:0000313" key="2">
    <source>
        <dbReference type="EMBL" id="VFP88819.1"/>
    </source>
</evidence>
<feature type="transmembrane region" description="Helical" evidence="1">
    <location>
        <begin position="106"/>
        <end position="129"/>
    </location>
</feature>
<feature type="transmembrane region" description="Helical" evidence="1">
    <location>
        <begin position="74"/>
        <end position="100"/>
    </location>
</feature>
<sequence length="154" mass="17592">MITVWATVIKYQDGLTTLYVERNRSCTDCISCVKFQQIMFKKHTSKNLYIIALPNNPHLFPKQRIQIGLPKTRILTIALLFYINPLLSLLIIGTLFEMFFKTDLAAITGVFLGGISGFFLTKYLSILLIRSPLFQPVIIYSSLLPNYCHLSINN</sequence>
<evidence type="ECO:0000313" key="3">
    <source>
        <dbReference type="Proteomes" id="UP000294289"/>
    </source>
</evidence>
<dbReference type="Proteomes" id="UP000294289">
    <property type="component" value="Chromosome"/>
</dbReference>
<accession>A0A803FUG3</accession>